<proteinExistence type="predicted"/>
<organism evidence="1 2">
    <name type="scientific">Bipolaris victoriae (strain FI3)</name>
    <name type="common">Victoria blight of oats agent</name>
    <name type="synonym">Cochliobolus victoriae</name>
    <dbReference type="NCBI Taxonomy" id="930091"/>
    <lineage>
        <taxon>Eukaryota</taxon>
        <taxon>Fungi</taxon>
        <taxon>Dikarya</taxon>
        <taxon>Ascomycota</taxon>
        <taxon>Pezizomycotina</taxon>
        <taxon>Dothideomycetes</taxon>
        <taxon>Pleosporomycetidae</taxon>
        <taxon>Pleosporales</taxon>
        <taxon>Pleosporineae</taxon>
        <taxon>Pleosporaceae</taxon>
        <taxon>Bipolaris</taxon>
    </lineage>
</organism>
<dbReference type="RefSeq" id="XP_014550995.1">
    <property type="nucleotide sequence ID" value="XM_014695509.1"/>
</dbReference>
<evidence type="ECO:0000313" key="2">
    <source>
        <dbReference type="Proteomes" id="UP000054337"/>
    </source>
</evidence>
<gene>
    <name evidence="1" type="ORF">COCVIDRAFT_20660</name>
</gene>
<dbReference type="HOGENOM" id="CLU_1454144_0_0_1"/>
<name>W7E5Y0_BIPV3</name>
<evidence type="ECO:0000313" key="1">
    <source>
        <dbReference type="EMBL" id="EUN21425.1"/>
    </source>
</evidence>
<dbReference type="EMBL" id="KI968848">
    <property type="protein sequence ID" value="EUN21425.1"/>
    <property type="molecule type" value="Genomic_DNA"/>
</dbReference>
<keyword evidence="2" id="KW-1185">Reference proteome</keyword>
<dbReference type="Proteomes" id="UP000054337">
    <property type="component" value="Unassembled WGS sequence"/>
</dbReference>
<reference evidence="1 2" key="1">
    <citation type="journal article" date="2013" name="PLoS Genet.">
        <title>Comparative genome structure, secondary metabolite, and effector coding capacity across Cochliobolus pathogens.</title>
        <authorList>
            <person name="Condon B.J."/>
            <person name="Leng Y."/>
            <person name="Wu D."/>
            <person name="Bushley K.E."/>
            <person name="Ohm R.A."/>
            <person name="Otillar R."/>
            <person name="Martin J."/>
            <person name="Schackwitz W."/>
            <person name="Grimwood J."/>
            <person name="MohdZainudin N."/>
            <person name="Xue C."/>
            <person name="Wang R."/>
            <person name="Manning V.A."/>
            <person name="Dhillon B."/>
            <person name="Tu Z.J."/>
            <person name="Steffenson B.J."/>
            <person name="Salamov A."/>
            <person name="Sun H."/>
            <person name="Lowry S."/>
            <person name="LaButti K."/>
            <person name="Han J."/>
            <person name="Copeland A."/>
            <person name="Lindquist E."/>
            <person name="Barry K."/>
            <person name="Schmutz J."/>
            <person name="Baker S.E."/>
            <person name="Ciuffetti L.M."/>
            <person name="Grigoriev I.V."/>
            <person name="Zhong S."/>
            <person name="Turgeon B.G."/>
        </authorList>
    </citation>
    <scope>NUCLEOTIDE SEQUENCE [LARGE SCALE GENOMIC DNA]</scope>
    <source>
        <strain evidence="1 2">FI3</strain>
    </source>
</reference>
<accession>W7E5Y0</accession>
<protein>
    <submittedName>
        <fullName evidence="1">Uncharacterized protein</fullName>
    </submittedName>
</protein>
<dbReference type="GeneID" id="26252579"/>
<sequence length="186" mass="20864">MHDKFFDQYCLGPTIAIGNFMLITKPFLLHNLLEGSGHVEPVKQALFTKFAKVCLSAVESTIEILENMVFHQVGYYLVMDDFFFSLQCLQVILAGCDLFHADGYQARVKQCLRILLVISVSGYPKQLLPEPLYQLQQCGLAEDVGDGNTVDLRDSSADQVATLWLNELEMSENAIDIGLWGDLLEI</sequence>
<dbReference type="AlphaFoldDB" id="W7E5Y0"/>